<keyword evidence="2 5" id="KW-0812">Transmembrane</keyword>
<dbReference type="OrthoDB" id="159299at2759"/>
<proteinExistence type="predicted"/>
<feature type="transmembrane region" description="Helical" evidence="5">
    <location>
        <begin position="121"/>
        <end position="141"/>
    </location>
</feature>
<protein>
    <submittedName>
        <fullName evidence="6">Mitochondrial import inner membrane translocase subunit Tim23</fullName>
    </submittedName>
</protein>
<reference evidence="6 7" key="1">
    <citation type="journal article" date="2016" name="Genome Biol. Evol.">
        <title>Gene Family Evolution Reflects Adaptation to Soil Environmental Stressors in the Genome of the Collembolan Orchesella cincta.</title>
        <authorList>
            <person name="Faddeeva-Vakhrusheva A."/>
            <person name="Derks M.F."/>
            <person name="Anvar S.Y."/>
            <person name="Agamennone V."/>
            <person name="Suring W."/>
            <person name="Smit S."/>
            <person name="van Straalen N.M."/>
            <person name="Roelofs D."/>
        </authorList>
    </citation>
    <scope>NUCLEOTIDE SEQUENCE [LARGE SCALE GENOMIC DNA]</scope>
    <source>
        <tissue evidence="6">Mixed pool</tissue>
    </source>
</reference>
<dbReference type="GO" id="GO:0008320">
    <property type="term" value="F:protein transmembrane transporter activity"/>
    <property type="evidence" value="ECO:0007669"/>
    <property type="project" value="TreeGrafter"/>
</dbReference>
<evidence type="ECO:0000256" key="4">
    <source>
        <dbReference type="ARBA" id="ARBA00023136"/>
    </source>
</evidence>
<name>A0A1D2MTL5_ORCCI</name>
<dbReference type="OMA" id="DNDNIWS"/>
<keyword evidence="4 5" id="KW-0472">Membrane</keyword>
<dbReference type="GO" id="GO:0005744">
    <property type="term" value="C:TIM23 mitochondrial import inner membrane translocase complex"/>
    <property type="evidence" value="ECO:0007669"/>
    <property type="project" value="TreeGrafter"/>
</dbReference>
<dbReference type="STRING" id="48709.A0A1D2MTL5"/>
<evidence type="ECO:0000256" key="1">
    <source>
        <dbReference type="ARBA" id="ARBA00004141"/>
    </source>
</evidence>
<evidence type="ECO:0000256" key="2">
    <source>
        <dbReference type="ARBA" id="ARBA00022692"/>
    </source>
</evidence>
<dbReference type="AlphaFoldDB" id="A0A1D2MTL5"/>
<comment type="subcellular location">
    <subcellularLocation>
        <location evidence="1">Membrane</location>
        <topology evidence="1">Multi-pass membrane protein</topology>
    </subcellularLocation>
</comment>
<feature type="transmembrane region" description="Helical" evidence="5">
    <location>
        <begin position="166"/>
        <end position="187"/>
    </location>
</feature>
<sequence length="208" mass="22038">MEKEGNSLKSLLSMYGPSYTPEDPSMNVSVYSSGASKLSPYLSVDPYLSSEPEFILPEGAGRQRGRFEFAFGTIGSSVLVGAGFGGIAGLYRGIQETQGQIGKVRRTQLINYVAKQGASSANALGVVALMYSGFGCFLSWYRDTDDDANTLGAATATGLLFKSTAGLKRCAVGGAVGFGLAAAYCLWTKGQKDRSIANYVSNSRYTTY</sequence>
<dbReference type="Proteomes" id="UP000094527">
    <property type="component" value="Unassembled WGS sequence"/>
</dbReference>
<dbReference type="PANTHER" id="PTHR15371">
    <property type="entry name" value="TIM23"/>
    <property type="match status" value="1"/>
</dbReference>
<dbReference type="EMBL" id="LJIJ01000591">
    <property type="protein sequence ID" value="ODM96035.1"/>
    <property type="molecule type" value="Genomic_DNA"/>
</dbReference>
<accession>A0A1D2MTL5</accession>
<organism evidence="6 7">
    <name type="scientific">Orchesella cincta</name>
    <name type="common">Springtail</name>
    <name type="synonym">Podura cincta</name>
    <dbReference type="NCBI Taxonomy" id="48709"/>
    <lineage>
        <taxon>Eukaryota</taxon>
        <taxon>Metazoa</taxon>
        <taxon>Ecdysozoa</taxon>
        <taxon>Arthropoda</taxon>
        <taxon>Hexapoda</taxon>
        <taxon>Collembola</taxon>
        <taxon>Entomobryomorpha</taxon>
        <taxon>Entomobryoidea</taxon>
        <taxon>Orchesellidae</taxon>
        <taxon>Orchesellinae</taxon>
        <taxon>Orchesella</taxon>
    </lineage>
</organism>
<feature type="transmembrane region" description="Helical" evidence="5">
    <location>
        <begin position="69"/>
        <end position="91"/>
    </location>
</feature>
<dbReference type="GO" id="GO:0030150">
    <property type="term" value="P:protein import into mitochondrial matrix"/>
    <property type="evidence" value="ECO:0007669"/>
    <property type="project" value="TreeGrafter"/>
</dbReference>
<evidence type="ECO:0000256" key="5">
    <source>
        <dbReference type="SAM" id="Phobius"/>
    </source>
</evidence>
<dbReference type="PANTHER" id="PTHR15371:SF0">
    <property type="entry name" value="SD19278P"/>
    <property type="match status" value="1"/>
</dbReference>
<dbReference type="InterPro" id="IPR045238">
    <property type="entry name" value="Tim23-like"/>
</dbReference>
<gene>
    <name evidence="6" type="ORF">Ocin01_10641</name>
</gene>
<keyword evidence="7" id="KW-1185">Reference proteome</keyword>
<evidence type="ECO:0000313" key="7">
    <source>
        <dbReference type="Proteomes" id="UP000094527"/>
    </source>
</evidence>
<comment type="caution">
    <text evidence="6">The sequence shown here is derived from an EMBL/GenBank/DDBJ whole genome shotgun (WGS) entry which is preliminary data.</text>
</comment>
<dbReference type="Pfam" id="PF02466">
    <property type="entry name" value="Tim17"/>
    <property type="match status" value="1"/>
</dbReference>
<evidence type="ECO:0000256" key="3">
    <source>
        <dbReference type="ARBA" id="ARBA00022989"/>
    </source>
</evidence>
<keyword evidence="3 5" id="KW-1133">Transmembrane helix</keyword>
<evidence type="ECO:0000313" key="6">
    <source>
        <dbReference type="EMBL" id="ODM96035.1"/>
    </source>
</evidence>